<accession>A0A401VY05</accession>
<reference evidence="1 2" key="1">
    <citation type="submission" date="2018-11" db="EMBL/GenBank/DDBJ databases">
        <title>Whole genome sequence of Streptomyces paromomycinus NBRC 15454(T).</title>
        <authorList>
            <person name="Komaki H."/>
            <person name="Tamura T."/>
        </authorList>
    </citation>
    <scope>NUCLEOTIDE SEQUENCE [LARGE SCALE GENOMIC DNA]</scope>
    <source>
        <strain evidence="1 2">NBRC 15454</strain>
    </source>
</reference>
<dbReference type="EMBL" id="BHZD01000001">
    <property type="protein sequence ID" value="GCD41911.1"/>
    <property type="molecule type" value="Genomic_DNA"/>
</dbReference>
<name>A0A401VY05_STREY</name>
<evidence type="ECO:0000313" key="2">
    <source>
        <dbReference type="Proteomes" id="UP000286746"/>
    </source>
</evidence>
<dbReference type="Proteomes" id="UP000286746">
    <property type="component" value="Unassembled WGS sequence"/>
</dbReference>
<organism evidence="1 2">
    <name type="scientific">Streptomyces paromomycinus</name>
    <name type="common">Streptomyces rimosus subsp. paromomycinus</name>
    <dbReference type="NCBI Taxonomy" id="92743"/>
    <lineage>
        <taxon>Bacteria</taxon>
        <taxon>Bacillati</taxon>
        <taxon>Actinomycetota</taxon>
        <taxon>Actinomycetes</taxon>
        <taxon>Kitasatosporales</taxon>
        <taxon>Streptomycetaceae</taxon>
        <taxon>Streptomyces</taxon>
    </lineage>
</organism>
<protein>
    <submittedName>
        <fullName evidence="1">Uncharacterized protein</fullName>
    </submittedName>
</protein>
<sequence length="71" mass="6917">MVLAGAGTGARAVAGAEAGWAGAGEDEGAGMVGMTRTSALIGGMAVQPTATRTAQARSASSAMRMIFSFPL</sequence>
<dbReference type="AlphaFoldDB" id="A0A401VY05"/>
<gene>
    <name evidence="1" type="ORF">GKJPGBOP_01569</name>
</gene>
<comment type="caution">
    <text evidence="1">The sequence shown here is derived from an EMBL/GenBank/DDBJ whole genome shotgun (WGS) entry which is preliminary data.</text>
</comment>
<evidence type="ECO:0000313" key="1">
    <source>
        <dbReference type="EMBL" id="GCD41911.1"/>
    </source>
</evidence>
<keyword evidence="2" id="KW-1185">Reference proteome</keyword>
<proteinExistence type="predicted"/>